<feature type="coiled-coil region" evidence="1">
    <location>
        <begin position="58"/>
        <end position="92"/>
    </location>
</feature>
<dbReference type="InterPro" id="IPR052557">
    <property type="entry name" value="CAP/Cytokinesis_protein"/>
</dbReference>
<feature type="domain" description="Transglutaminase-like" evidence="4">
    <location>
        <begin position="237"/>
        <end position="295"/>
    </location>
</feature>
<gene>
    <name evidence="5" type="ORF">LDJ82_06965</name>
</gene>
<protein>
    <recommendedName>
        <fullName evidence="4">Transglutaminase-like domain-containing protein</fullName>
    </recommendedName>
</protein>
<keyword evidence="1" id="KW-0175">Coiled coil</keyword>
<evidence type="ECO:0000256" key="1">
    <source>
        <dbReference type="SAM" id="Coils"/>
    </source>
</evidence>
<keyword evidence="6" id="KW-1185">Reference proteome</keyword>
<accession>A0ABS7Z1U5</accession>
<dbReference type="Pfam" id="PF01841">
    <property type="entry name" value="Transglut_core"/>
    <property type="match status" value="1"/>
</dbReference>
<evidence type="ECO:0000313" key="5">
    <source>
        <dbReference type="EMBL" id="MCA2096627.1"/>
    </source>
</evidence>
<feature type="chain" id="PRO_5045090185" description="Transglutaminase-like domain-containing protein" evidence="3">
    <location>
        <begin position="27"/>
        <end position="364"/>
    </location>
</feature>
<dbReference type="Proteomes" id="UP001198374">
    <property type="component" value="Unassembled WGS sequence"/>
</dbReference>
<feature type="compositionally biased region" description="Polar residues" evidence="2">
    <location>
        <begin position="338"/>
        <end position="351"/>
    </location>
</feature>
<dbReference type="SUPFAM" id="SSF54001">
    <property type="entry name" value="Cysteine proteinases"/>
    <property type="match status" value="1"/>
</dbReference>
<dbReference type="EMBL" id="JAIWIY010000001">
    <property type="protein sequence ID" value="MCA2096627.1"/>
    <property type="molecule type" value="Genomic_DNA"/>
</dbReference>
<keyword evidence="3" id="KW-0732">Signal</keyword>
<dbReference type="InterPro" id="IPR038765">
    <property type="entry name" value="Papain-like_cys_pep_sf"/>
</dbReference>
<evidence type="ECO:0000256" key="3">
    <source>
        <dbReference type="SAM" id="SignalP"/>
    </source>
</evidence>
<organism evidence="5 6">
    <name type="scientific">Anaerococcus degeneri</name>
    <dbReference type="NCBI Taxonomy" id="361500"/>
    <lineage>
        <taxon>Bacteria</taxon>
        <taxon>Bacillati</taxon>
        <taxon>Bacillota</taxon>
        <taxon>Tissierellia</taxon>
        <taxon>Tissierellales</taxon>
        <taxon>Peptoniphilaceae</taxon>
        <taxon>Anaerococcus</taxon>
    </lineage>
</organism>
<dbReference type="PANTHER" id="PTHR46333">
    <property type="entry name" value="CYTOKINESIS PROTEIN 3"/>
    <property type="match status" value="1"/>
</dbReference>
<feature type="compositionally biased region" description="Basic and acidic residues" evidence="2">
    <location>
        <begin position="352"/>
        <end position="364"/>
    </location>
</feature>
<reference evidence="6" key="1">
    <citation type="submission" date="2023-07" db="EMBL/GenBank/DDBJ databases">
        <title>FDA dAtabase for Regulatory Grade micrObial Sequences (FDA-ARGOS): Supporting development and validation of Infectious Disease Dx tests.</title>
        <authorList>
            <person name="Sproer C."/>
            <person name="Gronow S."/>
            <person name="Severitt S."/>
            <person name="Schroder I."/>
            <person name="Tallon L."/>
            <person name="Sadzewicz L."/>
            <person name="Zhao X."/>
            <person name="Boylan J."/>
            <person name="Ott S."/>
            <person name="Bowen H."/>
            <person name="Vavikolanu K."/>
            <person name="Hazen T."/>
            <person name="Aluvathingal J."/>
            <person name="Nadendla S."/>
            <person name="Lowell S."/>
            <person name="Myers T."/>
            <person name="Yan Y."/>
        </authorList>
    </citation>
    <scope>NUCLEOTIDE SEQUENCE [LARGE SCALE GENOMIC DNA]</scope>
    <source>
        <strain evidence="6">FDAARGOS_1538</strain>
    </source>
</reference>
<dbReference type="SMART" id="SM00460">
    <property type="entry name" value="TGc"/>
    <property type="match status" value="1"/>
</dbReference>
<proteinExistence type="predicted"/>
<dbReference type="InterPro" id="IPR002931">
    <property type="entry name" value="Transglutaminase-like"/>
</dbReference>
<dbReference type="PANTHER" id="PTHR46333:SF2">
    <property type="entry name" value="CYTOKINESIS PROTEIN 3"/>
    <property type="match status" value="1"/>
</dbReference>
<comment type="caution">
    <text evidence="5">The sequence shown here is derived from an EMBL/GenBank/DDBJ whole genome shotgun (WGS) entry which is preliminary data.</text>
</comment>
<feature type="region of interest" description="Disordered" evidence="2">
    <location>
        <begin position="330"/>
        <end position="364"/>
    </location>
</feature>
<sequence>MKIIKKIALILVLGLGLVVPSQKSQASTASEEKFLKINTKKYRDVLDEVGTAMKEDRLKISKEKIDKVKILMESLEKTLDKVENLQATYRDNKKIRNQIRLHLQNRDSYFVIDIGKVTTNQKISDLFLDVAREDDYFYYGQYSSARIDTSYNPEKSSEGKTYIEKAKFDVKYRVGVDMEYSTTDFVKKWVGENIDPSLTEYAKVKAIHDYIVKKNFYNKGDRNEESGGVSIYHPASIIYGNGGVCNAYATLFDLMAKEAGLETRFLTGKSLKNGEDHMWNMVKIMGKWYHIDTTWDDPVINFSDKDIENLGDFVIYDYFLKSDAEIKKSRSINESKTRPQATTNFPTSPENSKIEEIDGKYYVR</sequence>
<dbReference type="Gene3D" id="3.10.620.30">
    <property type="match status" value="1"/>
</dbReference>
<feature type="signal peptide" evidence="3">
    <location>
        <begin position="1"/>
        <end position="26"/>
    </location>
</feature>
<dbReference type="RefSeq" id="WP_209774663.1">
    <property type="nucleotide sequence ID" value="NZ_JAGGLO010000008.1"/>
</dbReference>
<evidence type="ECO:0000256" key="2">
    <source>
        <dbReference type="SAM" id="MobiDB-lite"/>
    </source>
</evidence>
<evidence type="ECO:0000259" key="4">
    <source>
        <dbReference type="SMART" id="SM00460"/>
    </source>
</evidence>
<evidence type="ECO:0000313" key="6">
    <source>
        <dbReference type="Proteomes" id="UP001198374"/>
    </source>
</evidence>
<name>A0ABS7Z1U5_9FIRM</name>